<evidence type="ECO:0000256" key="5">
    <source>
        <dbReference type="ARBA" id="ARBA00022884"/>
    </source>
</evidence>
<reference evidence="10" key="1">
    <citation type="submission" date="2020-05" db="UniProtKB">
        <authorList>
            <consortium name="EnsemblMetazoa"/>
        </authorList>
    </citation>
    <scope>IDENTIFICATION</scope>
    <source>
        <strain evidence="10">Yale</strain>
    </source>
</reference>
<dbReference type="EMBL" id="CCAG010009218">
    <property type="status" value="NOT_ANNOTATED_CDS"/>
    <property type="molecule type" value="Genomic_DNA"/>
</dbReference>
<evidence type="ECO:0000256" key="6">
    <source>
        <dbReference type="ARBA" id="ARBA00023042"/>
    </source>
</evidence>
<dbReference type="PhylomeDB" id="A0A1B0FAM6"/>
<feature type="domain" description="MRNA cap 0 methyltransferase" evidence="9">
    <location>
        <begin position="497"/>
        <end position="804"/>
    </location>
</feature>
<dbReference type="Proteomes" id="UP000092444">
    <property type="component" value="Unassembled WGS sequence"/>
</dbReference>
<dbReference type="SMART" id="SM00587">
    <property type="entry name" value="CHK"/>
    <property type="match status" value="2"/>
</dbReference>
<feature type="region of interest" description="Disordered" evidence="8">
    <location>
        <begin position="429"/>
        <end position="474"/>
    </location>
</feature>
<dbReference type="EC" id="2.1.1.56" evidence="1"/>
<dbReference type="VEuPathDB" id="VectorBase:GMOY000578"/>
<evidence type="ECO:0000256" key="2">
    <source>
        <dbReference type="ARBA" id="ARBA00022603"/>
    </source>
</evidence>
<proteinExistence type="predicted"/>
<feature type="compositionally biased region" description="Polar residues" evidence="8">
    <location>
        <begin position="436"/>
        <end position="447"/>
    </location>
</feature>
<keyword evidence="2" id="KW-0489">Methyltransferase</keyword>
<dbReference type="GO" id="GO:0003723">
    <property type="term" value="F:RNA binding"/>
    <property type="evidence" value="ECO:0007669"/>
    <property type="project" value="UniProtKB-KW"/>
</dbReference>
<evidence type="ECO:0000256" key="7">
    <source>
        <dbReference type="ARBA" id="ARBA00044712"/>
    </source>
</evidence>
<evidence type="ECO:0000313" key="11">
    <source>
        <dbReference type="Proteomes" id="UP000092444"/>
    </source>
</evidence>
<evidence type="ECO:0000313" key="10">
    <source>
        <dbReference type="EnsemblMetazoa" id="GMOY000578-PA"/>
    </source>
</evidence>
<dbReference type="InterPro" id="IPR015897">
    <property type="entry name" value="CHK_kinase-like"/>
</dbReference>
<dbReference type="InterPro" id="IPR011009">
    <property type="entry name" value="Kinase-like_dom_sf"/>
</dbReference>
<keyword evidence="11" id="KW-1185">Reference proteome</keyword>
<dbReference type="FunFam" id="3.40.50.150:FF:000093">
    <property type="entry name" value="mRNA cap guanine-N7 methyltransferase"/>
    <property type="match status" value="1"/>
</dbReference>
<organism evidence="10 11">
    <name type="scientific">Glossina morsitans morsitans</name>
    <name type="common">Savannah tsetse fly</name>
    <dbReference type="NCBI Taxonomy" id="37546"/>
    <lineage>
        <taxon>Eukaryota</taxon>
        <taxon>Metazoa</taxon>
        <taxon>Ecdysozoa</taxon>
        <taxon>Arthropoda</taxon>
        <taxon>Hexapoda</taxon>
        <taxon>Insecta</taxon>
        <taxon>Pterygota</taxon>
        <taxon>Neoptera</taxon>
        <taxon>Endopterygota</taxon>
        <taxon>Diptera</taxon>
        <taxon>Brachycera</taxon>
        <taxon>Muscomorpha</taxon>
        <taxon>Hippoboscoidea</taxon>
        <taxon>Glossinidae</taxon>
        <taxon>Glossina</taxon>
    </lineage>
</organism>
<sequence length="820" mass="95634">MDSVEENNEISDLVYKILNNFLNKEYGQGKYKYDIKGATKKGDNYLGVVYRITVKMLDNEDNRHQLILKVPPQNLLRREKFFARPVFLREALAFEKVSLSTTKGLSIQESFHEYPKYKFSSTDYMNEVICMDDLQPQGFYLFDRFAPLTYDHVTILMRIYGKLHATSLVIKDENPELLSELQKMQDIFVQQKDYEPLNNYFESLKVNVLECIDKQQEHDYWSKLNEYLNSATIFELMLSILDSKSSEPYSVICHGDCWINNIMYKYETDLCLGIMLCLLSHSHIEQVQRKSNKSKVNRLPMKLACKSLKKLCIQPNRAQKLTLPKSSINASLVPRMNFFAFLDETKKDNVSITFNDNMNNQSPKYSQNDRIKDACLIDWQIMRYASPVIDLMYFLMCCTTGEFRQKYFQNMIDIYHKSATDHIKRLEDDSDDAHEASQQQMSPATTSRDAKETTVDDDDEWREETLDNVPENSNMQDVVASHYNELKEAGRTERLKSRIFYMRNFNNWIKSQLIAEYLHCIKTQQRVGDPMRVLDMCCGKGGDLLKWEKASITHLICTDIAEVSVEQCKRRYEDIIQRAEKSKFAHKFTAEFFVCDSTLVRLRGRFKDPSLKLNLVSCQFAFHYSFESLTQADCMVRNAAECLKPGGFFIATIPDAYEIMKRLKLSNNGRSFGNEVYKIEFVSHTDPPPLFGAKYQFHLEGVVDCPEFLVHFPTLIKLCRKHGLKLERKTTFADYYKENIEKGRSLLYRMNGLETVFPNRISQNEEYSHIKQFVKGNSSRSLGTLSKSEWEAASLYLVCAFRKCENSFDREGKPVFMFND</sequence>
<evidence type="ECO:0000256" key="3">
    <source>
        <dbReference type="ARBA" id="ARBA00022679"/>
    </source>
</evidence>
<comment type="catalytic activity">
    <reaction evidence="7">
        <text>a 5'-end (5'-triphosphoguanosine)-ribonucleoside in mRNA + S-adenosyl-L-methionine = a 5'-end (N(7)-methyl 5'-triphosphoguanosine)-ribonucleoside in mRNA + S-adenosyl-L-homocysteine</text>
        <dbReference type="Rhea" id="RHEA:67008"/>
        <dbReference type="Rhea" id="RHEA-COMP:17166"/>
        <dbReference type="Rhea" id="RHEA-COMP:17167"/>
        <dbReference type="ChEBI" id="CHEBI:57856"/>
        <dbReference type="ChEBI" id="CHEBI:59789"/>
        <dbReference type="ChEBI" id="CHEBI:156461"/>
        <dbReference type="ChEBI" id="CHEBI:167617"/>
        <dbReference type="EC" id="2.1.1.56"/>
    </reaction>
</comment>
<dbReference type="STRING" id="37546.A0A1B0FAM6"/>
<evidence type="ECO:0000256" key="1">
    <source>
        <dbReference type="ARBA" id="ARBA00011926"/>
    </source>
</evidence>
<accession>A0A1B0FAM6</accession>
<dbReference type="PANTHER" id="PTHR12189:SF2">
    <property type="entry name" value="MRNA CAP GUANINE-N7 METHYLTRANSFERASE"/>
    <property type="match status" value="1"/>
</dbReference>
<dbReference type="SUPFAM" id="SSF56112">
    <property type="entry name" value="Protein kinase-like (PK-like)"/>
    <property type="match status" value="2"/>
</dbReference>
<dbReference type="Pfam" id="PF02958">
    <property type="entry name" value="EcKL"/>
    <property type="match status" value="2"/>
</dbReference>
<dbReference type="Gene3D" id="3.40.50.150">
    <property type="entry name" value="Vaccinia Virus protein VP39"/>
    <property type="match status" value="1"/>
</dbReference>
<keyword evidence="3" id="KW-0808">Transferase</keyword>
<dbReference type="SUPFAM" id="SSF53335">
    <property type="entry name" value="S-adenosyl-L-methionine-dependent methyltransferases"/>
    <property type="match status" value="1"/>
</dbReference>
<evidence type="ECO:0000256" key="8">
    <source>
        <dbReference type="SAM" id="MobiDB-lite"/>
    </source>
</evidence>
<dbReference type="InterPro" id="IPR004971">
    <property type="entry name" value="mRNA_G-N7_MeTrfase_dom"/>
</dbReference>
<dbReference type="Pfam" id="PF03291">
    <property type="entry name" value="mRNA_G-N7_MeTrfase"/>
    <property type="match status" value="1"/>
</dbReference>
<dbReference type="GO" id="GO:0004482">
    <property type="term" value="F:mRNA 5'-cap (guanine-N7-)-methyltransferase activity"/>
    <property type="evidence" value="ECO:0007669"/>
    <property type="project" value="UniProtKB-EC"/>
</dbReference>
<evidence type="ECO:0000259" key="9">
    <source>
        <dbReference type="PROSITE" id="PS51562"/>
    </source>
</evidence>
<keyword evidence="5" id="KW-0694">RNA-binding</keyword>
<dbReference type="AlphaFoldDB" id="A0A1B0FAM6"/>
<protein>
    <recommendedName>
        <fullName evidence="1">mRNA (guanine-N(7))-methyltransferase</fullName>
        <ecNumber evidence="1">2.1.1.56</ecNumber>
    </recommendedName>
</protein>
<dbReference type="GO" id="GO:0005634">
    <property type="term" value="C:nucleus"/>
    <property type="evidence" value="ECO:0007669"/>
    <property type="project" value="TreeGrafter"/>
</dbReference>
<dbReference type="InterPro" id="IPR004119">
    <property type="entry name" value="EcKL"/>
</dbReference>
<keyword evidence="6" id="KW-0506">mRNA capping</keyword>
<keyword evidence="6" id="KW-0507">mRNA processing</keyword>
<dbReference type="PROSITE" id="PS51562">
    <property type="entry name" value="RNA_CAP0_MT"/>
    <property type="match status" value="1"/>
</dbReference>
<name>A0A1B0FAM6_GLOMM</name>
<dbReference type="InterPro" id="IPR029063">
    <property type="entry name" value="SAM-dependent_MTases_sf"/>
</dbReference>
<dbReference type="PANTHER" id="PTHR12189">
    <property type="entry name" value="MRNA GUANINE-7- METHYLTRANSFERASE"/>
    <property type="match status" value="1"/>
</dbReference>
<dbReference type="InterPro" id="IPR039753">
    <property type="entry name" value="RG7MT1"/>
</dbReference>
<dbReference type="EnsemblMetazoa" id="GMOY000578-RA">
    <property type="protein sequence ID" value="GMOY000578-PA"/>
    <property type="gene ID" value="GMOY000578"/>
</dbReference>
<dbReference type="CDD" id="cd02440">
    <property type="entry name" value="AdoMet_MTases"/>
    <property type="match status" value="1"/>
</dbReference>
<evidence type="ECO:0000256" key="4">
    <source>
        <dbReference type="ARBA" id="ARBA00022691"/>
    </source>
</evidence>
<keyword evidence="4" id="KW-0949">S-adenosyl-L-methionine</keyword>